<dbReference type="OrthoDB" id="7163309at2"/>
<protein>
    <submittedName>
        <fullName evidence="1">Uncharacterized protein</fullName>
    </submittedName>
</protein>
<sequence>MQLILLPYGDSQLSLFPTKSIHYDKALNVCYTGDPDTDILFQLVGIAEFSQNLYRSKFDDYCIASNPKLERNIVFLYGSNPSGQPVYMALFQPVGLMPSLFQEGVILNRYNLISTEVLDESLSTLTPEEKTIRLFPTIISMVDIITKSARPRLDQFNFFNSSGNLFSTDYKSTALNSVNVDQAGDQTFCMKFQ</sequence>
<keyword evidence="2" id="KW-1185">Reference proteome</keyword>
<accession>V9RAA6</accession>
<dbReference type="RefSeq" id="WP_024072105.1">
    <property type="nucleotide sequence ID" value="NC_023063.1"/>
</dbReference>
<dbReference type="HOGENOM" id="CLU_118039_0_0_5"/>
<reference evidence="1 2" key="1">
    <citation type="journal article" date="2014" name="Genome Announc.">
        <title>Complete Genome Sequence of Ehrlichia muris Strain AS145T, a Model Monocytotropic Ehrlichia Strain.</title>
        <authorList>
            <person name="Thirumalapura N.R."/>
            <person name="Qin X."/>
            <person name="Kuriakose J.A."/>
            <person name="Walker D.H."/>
        </authorList>
    </citation>
    <scope>NUCLEOTIDE SEQUENCE [LARGE SCALE GENOMIC DNA]</scope>
    <source>
        <strain evidence="2">AS154</strain>
    </source>
</reference>
<dbReference type="AlphaFoldDB" id="V9RAA6"/>
<dbReference type="STRING" id="1423892.EMUR_02530"/>
<evidence type="ECO:0000313" key="1">
    <source>
        <dbReference type="EMBL" id="AHC39719.1"/>
    </source>
</evidence>
<dbReference type="PATRIC" id="fig|1423892.3.peg.521"/>
<dbReference type="KEGG" id="emr:EMUR_02530"/>
<proteinExistence type="predicted"/>
<name>V9RAA6_9RICK</name>
<organism evidence="1 2">
    <name type="scientific">Ehrlichia muris AS145</name>
    <dbReference type="NCBI Taxonomy" id="1423892"/>
    <lineage>
        <taxon>Bacteria</taxon>
        <taxon>Pseudomonadati</taxon>
        <taxon>Pseudomonadota</taxon>
        <taxon>Alphaproteobacteria</taxon>
        <taxon>Rickettsiales</taxon>
        <taxon>Anaplasmataceae</taxon>
        <taxon>Ehrlichia</taxon>
    </lineage>
</organism>
<dbReference type="EMBL" id="CP006917">
    <property type="protein sequence ID" value="AHC39719.1"/>
    <property type="molecule type" value="Genomic_DNA"/>
</dbReference>
<gene>
    <name evidence="1" type="ORF">EMUR_02530</name>
</gene>
<dbReference type="Proteomes" id="UP000018689">
    <property type="component" value="Chromosome"/>
</dbReference>
<evidence type="ECO:0000313" key="2">
    <source>
        <dbReference type="Proteomes" id="UP000018689"/>
    </source>
</evidence>